<dbReference type="GO" id="GO:0044183">
    <property type="term" value="F:protein folding chaperone"/>
    <property type="evidence" value="ECO:0007669"/>
    <property type="project" value="TreeGrafter"/>
</dbReference>
<evidence type="ECO:0000313" key="4">
    <source>
        <dbReference type="Proteomes" id="UP001050691"/>
    </source>
</evidence>
<dbReference type="PROSITE" id="PS50076">
    <property type="entry name" value="DNAJ_2"/>
    <property type="match status" value="1"/>
</dbReference>
<sequence>MPSTFPDYYQLLSIPQTATQEDVRQAYRKESLRTHPDRLTNATTEEKRKATEKFQAIADAYYVLSDPARRKEYDTLYSTRNPRDRTDEAQASSNFFTNFSRFFSTGAAPDAAAGTEGQRPDADTMFANVFEEMLRPEINRQVPFWALVGAASGGVLGFIIGNLPGLLFGGYAGNRLGAIRDAKGKSVAVVFSQLAGNQKAEILKALAMKVFGSAVGI</sequence>
<keyword evidence="1" id="KW-1133">Transmembrane helix</keyword>
<feature type="domain" description="J" evidence="2">
    <location>
        <begin position="7"/>
        <end position="77"/>
    </location>
</feature>
<dbReference type="EMBL" id="BPWL01000004">
    <property type="protein sequence ID" value="GJJ09483.1"/>
    <property type="molecule type" value="Genomic_DNA"/>
</dbReference>
<dbReference type="InterPro" id="IPR036869">
    <property type="entry name" value="J_dom_sf"/>
</dbReference>
<dbReference type="CDD" id="cd06257">
    <property type="entry name" value="DnaJ"/>
    <property type="match status" value="1"/>
</dbReference>
<comment type="caution">
    <text evidence="3">The sequence shown here is derived from an EMBL/GenBank/DDBJ whole genome shotgun (WGS) entry which is preliminary data.</text>
</comment>
<dbReference type="SUPFAM" id="SSF46565">
    <property type="entry name" value="Chaperone J-domain"/>
    <property type="match status" value="1"/>
</dbReference>
<keyword evidence="4" id="KW-1185">Reference proteome</keyword>
<evidence type="ECO:0000256" key="1">
    <source>
        <dbReference type="SAM" id="Phobius"/>
    </source>
</evidence>
<accession>A0AAV5A7N9</accession>
<dbReference type="GO" id="GO:0005634">
    <property type="term" value="C:nucleus"/>
    <property type="evidence" value="ECO:0007669"/>
    <property type="project" value="TreeGrafter"/>
</dbReference>
<organism evidence="3 4">
    <name type="scientific">Clathrus columnatus</name>
    <dbReference type="NCBI Taxonomy" id="1419009"/>
    <lineage>
        <taxon>Eukaryota</taxon>
        <taxon>Fungi</taxon>
        <taxon>Dikarya</taxon>
        <taxon>Basidiomycota</taxon>
        <taxon>Agaricomycotina</taxon>
        <taxon>Agaricomycetes</taxon>
        <taxon>Phallomycetidae</taxon>
        <taxon>Phallales</taxon>
        <taxon>Clathraceae</taxon>
        <taxon>Clathrus</taxon>
    </lineage>
</organism>
<dbReference type="Proteomes" id="UP001050691">
    <property type="component" value="Unassembled WGS sequence"/>
</dbReference>
<dbReference type="GO" id="GO:0005737">
    <property type="term" value="C:cytoplasm"/>
    <property type="evidence" value="ECO:0007669"/>
    <property type="project" value="TreeGrafter"/>
</dbReference>
<protein>
    <recommendedName>
        <fullName evidence="2">J domain-containing protein</fullName>
    </recommendedName>
</protein>
<dbReference type="InterPro" id="IPR001623">
    <property type="entry name" value="DnaJ_domain"/>
</dbReference>
<gene>
    <name evidence="3" type="ORF">Clacol_003706</name>
</gene>
<dbReference type="PANTHER" id="PTHR43948">
    <property type="entry name" value="DNAJ HOMOLOG SUBFAMILY B"/>
    <property type="match status" value="1"/>
</dbReference>
<keyword evidence="1" id="KW-0812">Transmembrane</keyword>
<evidence type="ECO:0000313" key="3">
    <source>
        <dbReference type="EMBL" id="GJJ09483.1"/>
    </source>
</evidence>
<evidence type="ECO:0000259" key="2">
    <source>
        <dbReference type="PROSITE" id="PS50076"/>
    </source>
</evidence>
<feature type="transmembrane region" description="Helical" evidence="1">
    <location>
        <begin position="142"/>
        <end position="161"/>
    </location>
</feature>
<dbReference type="GO" id="GO:0051082">
    <property type="term" value="F:unfolded protein binding"/>
    <property type="evidence" value="ECO:0007669"/>
    <property type="project" value="TreeGrafter"/>
</dbReference>
<dbReference type="SMART" id="SM00271">
    <property type="entry name" value="DnaJ"/>
    <property type="match status" value="1"/>
</dbReference>
<dbReference type="GO" id="GO:0051087">
    <property type="term" value="F:protein-folding chaperone binding"/>
    <property type="evidence" value="ECO:0007669"/>
    <property type="project" value="TreeGrafter"/>
</dbReference>
<reference evidence="3" key="1">
    <citation type="submission" date="2021-10" db="EMBL/GenBank/DDBJ databases">
        <title>De novo Genome Assembly of Clathrus columnatus (Basidiomycota, Fungi) Using Illumina and Nanopore Sequence Data.</title>
        <authorList>
            <person name="Ogiso-Tanaka E."/>
            <person name="Itagaki H."/>
            <person name="Hosoya T."/>
            <person name="Hosaka K."/>
        </authorList>
    </citation>
    <scope>NUCLEOTIDE SEQUENCE</scope>
    <source>
        <strain evidence="3">MO-923</strain>
    </source>
</reference>
<dbReference type="PRINTS" id="PR00625">
    <property type="entry name" value="JDOMAIN"/>
</dbReference>
<dbReference type="Gene3D" id="1.10.287.110">
    <property type="entry name" value="DnaJ domain"/>
    <property type="match status" value="1"/>
</dbReference>
<dbReference type="Pfam" id="PF00226">
    <property type="entry name" value="DnaJ"/>
    <property type="match status" value="1"/>
</dbReference>
<proteinExistence type="predicted"/>
<name>A0AAV5A7N9_9AGAM</name>
<dbReference type="PANTHER" id="PTHR43948:SF21">
    <property type="entry name" value="DNAJ DOMAIN-CONTAINING PROTEIN"/>
    <property type="match status" value="1"/>
</dbReference>
<keyword evidence="1" id="KW-0472">Membrane</keyword>
<dbReference type="AlphaFoldDB" id="A0AAV5A7N9"/>